<feature type="domain" description="Zer-1-like leucine-rich repeats region" evidence="4">
    <location>
        <begin position="387"/>
        <end position="515"/>
    </location>
</feature>
<evidence type="ECO:0000259" key="3">
    <source>
        <dbReference type="Pfam" id="PF22964"/>
    </source>
</evidence>
<feature type="compositionally biased region" description="Polar residues" evidence="2">
    <location>
        <begin position="259"/>
        <end position="272"/>
    </location>
</feature>
<dbReference type="Gene3D" id="3.80.10.10">
    <property type="entry name" value="Ribonuclease Inhibitor"/>
    <property type="match status" value="1"/>
</dbReference>
<dbReference type="PANTHER" id="PTHR12904:SF23">
    <property type="entry name" value="PROTEIN ZER-1 HOMOLOG"/>
    <property type="match status" value="1"/>
</dbReference>
<sequence>MVDGRMERSTLQNDRSTDVSKLIDVACDYLSENVGLLFKKLSPDHINSPNQGEIYLLPDVFLPRGLGEKVFNKLRRHYLKMEEHNDLYLVKAFAVAHPGAIILDNLDLTDSCINDETLCSLLVSYRQTLRSLDLSGCQNLSRELNYLITSSTFRLWKLNELDLGDLLHLFKDWLNEDKAMNEDEADVSRTTNTDPTDCILPSSDCTTLPATSIFQKLERQIVSSLSKAARLADRDLSGEAKRIRKIARNTANKMVDGSPSVSFTNGNTSTKSSAKHQYGAAENGGDNSLAAGDSGRELMQIAVGCANTSFLPGFELNGCIFEEGQASCSDAFKLCPIDNVAENSILTDVCPNLTKLRLHGSQLAEVFNEAVDEVIDRERLVRKFFERLLLPLQRLKTLDISCWAFISDLSFLDGIKLSSLILYDVPHLHRATDIVCSIKTLHSQDTGQYIQPVTTLSKLIANLPHLKHLDISFTNLASNPVKGDWPEPPEKTIESDIYGLQGLKQKLDYLGLFACDTAAYYHRIPAHNITGEANESQMLLALEQYINRPSVILAVLNEIFQVYRFNVASDYTRALHLMLVTMETYKNNVSVQIASSASLFYIMRNVNMNLTTKHKAIRLLLDAIDMHPNEQTLIRNCCLSMCQFDIAQDMSHFYLDTFRILIRVLKTFDELTIHRLVVHILNTLACAGQNDQKIVVGEMGAIVVLLDLIRGRLDTSNCDEVMETAWSFLWNITDETPTNCRTFLDKKGMELFQKCYAAFTSKHGLMRNMMGLIGNIAEVKELRGQLMVSSYIQIFWCHNMLFSRFCSYVFFRSYFSELLHNLSEDIEISYNSAGVLAHMLSDSYSSWTSTAPTREEVSTEVISVAKSWLLNSKRFINYRSFEPIIRLLHAYHSPASQYWAAWALANLTTVDEVGRNCATERRKLAQSFVLSEA</sequence>
<dbReference type="GO" id="GO:0031462">
    <property type="term" value="C:Cul2-RING ubiquitin ligase complex"/>
    <property type="evidence" value="ECO:0007669"/>
    <property type="project" value="TreeGrafter"/>
</dbReference>
<evidence type="ECO:0000313" key="5">
    <source>
        <dbReference type="Proteomes" id="UP000887565"/>
    </source>
</evidence>
<reference evidence="6" key="1">
    <citation type="submission" date="2022-11" db="UniProtKB">
        <authorList>
            <consortium name="WormBaseParasite"/>
        </authorList>
    </citation>
    <scope>IDENTIFICATION</scope>
</reference>
<evidence type="ECO:0000313" key="6">
    <source>
        <dbReference type="WBParaSite" id="nRc.2.0.1.t17319-RA"/>
    </source>
</evidence>
<dbReference type="WBParaSite" id="nRc.2.0.1.t17319-RA">
    <property type="protein sequence ID" value="nRc.2.0.1.t17319-RA"/>
    <property type="gene ID" value="nRc.2.0.1.g17319"/>
</dbReference>
<name>A0A915ISZ0_ROMCU</name>
<dbReference type="InterPro" id="IPR056845">
    <property type="entry name" value="LRR_Zer-1"/>
</dbReference>
<organism evidence="5 6">
    <name type="scientific">Romanomermis culicivorax</name>
    <name type="common">Nematode worm</name>
    <dbReference type="NCBI Taxonomy" id="13658"/>
    <lineage>
        <taxon>Eukaryota</taxon>
        <taxon>Metazoa</taxon>
        <taxon>Ecdysozoa</taxon>
        <taxon>Nematoda</taxon>
        <taxon>Enoplea</taxon>
        <taxon>Dorylaimia</taxon>
        <taxon>Mermithida</taxon>
        <taxon>Mermithoidea</taxon>
        <taxon>Mermithidae</taxon>
        <taxon>Romanomermis</taxon>
    </lineage>
</organism>
<accession>A0A915ISZ0</accession>
<dbReference type="InterPro" id="IPR011989">
    <property type="entry name" value="ARM-like"/>
</dbReference>
<evidence type="ECO:0000259" key="4">
    <source>
        <dbReference type="Pfam" id="PF25013"/>
    </source>
</evidence>
<dbReference type="Proteomes" id="UP000887565">
    <property type="component" value="Unplaced"/>
</dbReference>
<dbReference type="SUPFAM" id="SSF52047">
    <property type="entry name" value="RNI-like"/>
    <property type="match status" value="1"/>
</dbReference>
<proteinExistence type="predicted"/>
<keyword evidence="1" id="KW-0833">Ubl conjugation pathway</keyword>
<evidence type="ECO:0000256" key="1">
    <source>
        <dbReference type="ARBA" id="ARBA00022786"/>
    </source>
</evidence>
<dbReference type="InterPro" id="IPR032675">
    <property type="entry name" value="LRR_dom_sf"/>
</dbReference>
<dbReference type="Pfam" id="PF22964">
    <property type="entry name" value="ZER1-like_2nd"/>
    <property type="match status" value="1"/>
</dbReference>
<dbReference type="Gene3D" id="1.25.10.10">
    <property type="entry name" value="Leucine-rich Repeat Variant"/>
    <property type="match status" value="1"/>
</dbReference>
<dbReference type="Pfam" id="PF25013">
    <property type="entry name" value="LRR_Zer-1"/>
    <property type="match status" value="1"/>
</dbReference>
<evidence type="ECO:0000256" key="2">
    <source>
        <dbReference type="SAM" id="MobiDB-lite"/>
    </source>
</evidence>
<keyword evidence="5" id="KW-1185">Reference proteome</keyword>
<dbReference type="PANTHER" id="PTHR12904">
    <property type="match status" value="1"/>
</dbReference>
<protein>
    <submittedName>
        <fullName evidence="6">Zyg eleven-related protein 1</fullName>
    </submittedName>
</protein>
<dbReference type="InterPro" id="IPR051341">
    <property type="entry name" value="Zyg-11_UBL_adapter"/>
</dbReference>
<dbReference type="InterPro" id="IPR016024">
    <property type="entry name" value="ARM-type_fold"/>
</dbReference>
<dbReference type="SUPFAM" id="SSF48371">
    <property type="entry name" value="ARM repeat"/>
    <property type="match status" value="1"/>
</dbReference>
<feature type="domain" description="Protein zer-1 homolog-like C-terminal" evidence="3">
    <location>
        <begin position="582"/>
        <end position="912"/>
    </location>
</feature>
<dbReference type="InterPro" id="IPR055142">
    <property type="entry name" value="ZER1-like_C"/>
</dbReference>
<dbReference type="AlphaFoldDB" id="A0A915ISZ0"/>
<feature type="region of interest" description="Disordered" evidence="2">
    <location>
        <begin position="257"/>
        <end position="289"/>
    </location>
</feature>